<evidence type="ECO:0000256" key="1">
    <source>
        <dbReference type="ARBA" id="ARBA00022679"/>
    </source>
</evidence>
<evidence type="ECO:0000313" key="4">
    <source>
        <dbReference type="EMBL" id="MCG5075129.1"/>
    </source>
</evidence>
<dbReference type="Pfam" id="PF00583">
    <property type="entry name" value="Acetyltransf_1"/>
    <property type="match status" value="1"/>
</dbReference>
<evidence type="ECO:0000256" key="2">
    <source>
        <dbReference type="ARBA" id="ARBA00023315"/>
    </source>
</evidence>
<name>A0A9X1UG02_9BURK</name>
<gene>
    <name evidence="4" type="ORF">L5014_17460</name>
</gene>
<proteinExistence type="predicted"/>
<dbReference type="InterPro" id="IPR050832">
    <property type="entry name" value="Bact_Acetyltransf"/>
</dbReference>
<dbReference type="InterPro" id="IPR000182">
    <property type="entry name" value="GNAT_dom"/>
</dbReference>
<reference evidence="4" key="1">
    <citation type="submission" date="2022-01" db="EMBL/GenBank/DDBJ databases">
        <title>Genome sequence and assembly of Parabukholderia sp. RG36.</title>
        <authorList>
            <person name="Chhetri G."/>
        </authorList>
    </citation>
    <scope>NUCLEOTIDE SEQUENCE</scope>
    <source>
        <strain evidence="4">RG36</strain>
    </source>
</reference>
<comment type="caution">
    <text evidence="4">The sequence shown here is derived from an EMBL/GenBank/DDBJ whole genome shotgun (WGS) entry which is preliminary data.</text>
</comment>
<dbReference type="PANTHER" id="PTHR43877">
    <property type="entry name" value="AMINOALKYLPHOSPHONATE N-ACETYLTRANSFERASE-RELATED-RELATED"/>
    <property type="match status" value="1"/>
</dbReference>
<dbReference type="RefSeq" id="WP_238464984.1">
    <property type="nucleotide sequence ID" value="NZ_JAKLJA010000013.1"/>
</dbReference>
<dbReference type="GO" id="GO:0016747">
    <property type="term" value="F:acyltransferase activity, transferring groups other than amino-acyl groups"/>
    <property type="evidence" value="ECO:0007669"/>
    <property type="project" value="InterPro"/>
</dbReference>
<feature type="domain" description="N-acetyltransferase" evidence="3">
    <location>
        <begin position="68"/>
        <end position="216"/>
    </location>
</feature>
<organism evidence="4 5">
    <name type="scientific">Paraburkholderia tagetis</name>
    <dbReference type="NCBI Taxonomy" id="2913261"/>
    <lineage>
        <taxon>Bacteria</taxon>
        <taxon>Pseudomonadati</taxon>
        <taxon>Pseudomonadota</taxon>
        <taxon>Betaproteobacteria</taxon>
        <taxon>Burkholderiales</taxon>
        <taxon>Burkholderiaceae</taxon>
        <taxon>Paraburkholderia</taxon>
    </lineage>
</organism>
<keyword evidence="2" id="KW-0012">Acyltransferase</keyword>
<dbReference type="EMBL" id="JAKLJA010000013">
    <property type="protein sequence ID" value="MCG5075129.1"/>
    <property type="molecule type" value="Genomic_DNA"/>
</dbReference>
<evidence type="ECO:0000259" key="3">
    <source>
        <dbReference type="PROSITE" id="PS51186"/>
    </source>
</evidence>
<keyword evidence="1" id="KW-0808">Transferase</keyword>
<dbReference type="Gene3D" id="3.40.630.30">
    <property type="match status" value="1"/>
</dbReference>
<dbReference type="PROSITE" id="PS51186">
    <property type="entry name" value="GNAT"/>
    <property type="match status" value="1"/>
</dbReference>
<dbReference type="PANTHER" id="PTHR43877:SF2">
    <property type="entry name" value="AMINOALKYLPHOSPHONATE N-ACETYLTRANSFERASE-RELATED"/>
    <property type="match status" value="1"/>
</dbReference>
<evidence type="ECO:0000313" key="5">
    <source>
        <dbReference type="Proteomes" id="UP001139308"/>
    </source>
</evidence>
<keyword evidence="5" id="KW-1185">Reference proteome</keyword>
<dbReference type="AlphaFoldDB" id="A0A9X1UG02"/>
<dbReference type="InterPro" id="IPR016181">
    <property type="entry name" value="Acyl_CoA_acyltransferase"/>
</dbReference>
<protein>
    <submittedName>
        <fullName evidence="4">GNAT family N-acetyltransferase</fullName>
    </submittedName>
</protein>
<dbReference type="Proteomes" id="UP001139308">
    <property type="component" value="Unassembled WGS sequence"/>
</dbReference>
<dbReference type="SUPFAM" id="SSF55729">
    <property type="entry name" value="Acyl-CoA N-acyltransferases (Nat)"/>
    <property type="match status" value="1"/>
</dbReference>
<sequence>MRSMRSMHSMHSMHSMRALPAAPQAACRMPWEGLDRKQARGGGTILAHSFSNKINGRASEMNDMSVVVVMREENPRTFDARAMLDELSATLALYTGDGAQSRFRIEDVQSSRSVFVVARTIDGHAIGCGALRRHSFGIAELKRIYRRPEWPGAGSVILRFLEGVAVSMGYRRVILETRQANSRAAAFYQRHGYETVEPFGEYISMEGVRCFGKALAPAPSG</sequence>
<accession>A0A9X1UG02</accession>